<dbReference type="OrthoDB" id="3540541at2"/>
<sequence>MSTLIRESAAVLVAQSGLPDDHPIKALPGLTWHATKPLEKANPPIIMVEDLAARTDDELLQIPQFGQRRLDMVKSALLAALTEIAEKREQEHT</sequence>
<name>A0A161LJ79_9ACTN</name>
<protein>
    <recommendedName>
        <fullName evidence="3">RNA polymerase alpha subunit C-terminal domain-containing protein</fullName>
    </recommendedName>
</protein>
<comment type="caution">
    <text evidence="1">The sequence shown here is derived from an EMBL/GenBank/DDBJ whole genome shotgun (WGS) entry which is preliminary data.</text>
</comment>
<dbReference type="RefSeq" id="WP_068899889.1">
    <property type="nucleotide sequence ID" value="NZ_BDCX01000011.1"/>
</dbReference>
<keyword evidence="2" id="KW-1185">Reference proteome</keyword>
<organism evidence="1 2">
    <name type="scientific">Planomonospora sphaerica</name>
    <dbReference type="NCBI Taxonomy" id="161355"/>
    <lineage>
        <taxon>Bacteria</taxon>
        <taxon>Bacillati</taxon>
        <taxon>Actinomycetota</taxon>
        <taxon>Actinomycetes</taxon>
        <taxon>Streptosporangiales</taxon>
        <taxon>Streptosporangiaceae</taxon>
        <taxon>Planomonospora</taxon>
    </lineage>
</organism>
<dbReference type="EMBL" id="BDCX01000011">
    <property type="protein sequence ID" value="GAT68934.1"/>
    <property type="molecule type" value="Genomic_DNA"/>
</dbReference>
<gene>
    <name evidence="1" type="ORF">PS9374_04599</name>
</gene>
<evidence type="ECO:0000313" key="1">
    <source>
        <dbReference type="EMBL" id="GAT68934.1"/>
    </source>
</evidence>
<dbReference type="Proteomes" id="UP000077701">
    <property type="component" value="Unassembled WGS sequence"/>
</dbReference>
<reference evidence="1 2" key="1">
    <citation type="journal article" date="2016" name="Genome Announc.">
        <title>Draft Genome Sequence of Planomonospora sphaerica JCM9374, a Rare Actinomycete.</title>
        <authorList>
            <person name="Dohra H."/>
            <person name="Suzuki T."/>
            <person name="Inoue Y."/>
            <person name="Kodani S."/>
        </authorList>
    </citation>
    <scope>NUCLEOTIDE SEQUENCE [LARGE SCALE GENOMIC DNA]</scope>
    <source>
        <strain evidence="1 2">JCM 9374</strain>
    </source>
</reference>
<dbReference type="Gene3D" id="1.10.150.20">
    <property type="entry name" value="5' to 3' exonuclease, C-terminal subdomain"/>
    <property type="match status" value="1"/>
</dbReference>
<proteinExistence type="predicted"/>
<accession>A0A161LJ79</accession>
<evidence type="ECO:0000313" key="2">
    <source>
        <dbReference type="Proteomes" id="UP000077701"/>
    </source>
</evidence>
<dbReference type="STRING" id="161355.PS9374_04599"/>
<dbReference type="SUPFAM" id="SSF47789">
    <property type="entry name" value="C-terminal domain of RNA polymerase alpha subunit"/>
    <property type="match status" value="1"/>
</dbReference>
<reference evidence="2" key="2">
    <citation type="submission" date="2016-04" db="EMBL/GenBank/DDBJ databases">
        <title>Planomonospora sphaerica JCM9374 whole genome shotgun sequence.</title>
        <authorList>
            <person name="Suzuki T."/>
            <person name="Dohra H."/>
            <person name="Kodani S."/>
        </authorList>
    </citation>
    <scope>NUCLEOTIDE SEQUENCE [LARGE SCALE GENOMIC DNA]</scope>
    <source>
        <strain evidence="2">JCM 9374</strain>
    </source>
</reference>
<dbReference type="AlphaFoldDB" id="A0A161LJ79"/>
<evidence type="ECO:0008006" key="3">
    <source>
        <dbReference type="Google" id="ProtNLM"/>
    </source>
</evidence>